<reference evidence="12 13" key="1">
    <citation type="submission" date="2013-11" db="EMBL/GenBank/DDBJ databases">
        <title>Opisthorchis viverrini - life in the bile duct.</title>
        <authorList>
            <person name="Young N.D."/>
            <person name="Nagarajan N."/>
            <person name="Lin S.J."/>
            <person name="Korhonen P.K."/>
            <person name="Jex A.R."/>
            <person name="Hall R.S."/>
            <person name="Safavi-Hemami H."/>
            <person name="Kaewkong W."/>
            <person name="Bertrand D."/>
            <person name="Gao S."/>
            <person name="Seet Q."/>
            <person name="Wongkham S."/>
            <person name="Teh B.T."/>
            <person name="Wongkham C."/>
            <person name="Intapan P.M."/>
            <person name="Maleewong W."/>
            <person name="Yang X."/>
            <person name="Hu M."/>
            <person name="Wang Z."/>
            <person name="Hofmann A."/>
            <person name="Sternberg P.W."/>
            <person name="Tan P."/>
            <person name="Wang J."/>
            <person name="Gasser R.B."/>
        </authorList>
    </citation>
    <scope>NUCLEOTIDE SEQUENCE [LARGE SCALE GENOMIC DNA]</scope>
</reference>
<dbReference type="GO" id="GO:0004879">
    <property type="term" value="F:nuclear receptor activity"/>
    <property type="evidence" value="ECO:0007669"/>
    <property type="project" value="TreeGrafter"/>
</dbReference>
<evidence type="ECO:0000256" key="1">
    <source>
        <dbReference type="ARBA" id="ARBA00022723"/>
    </source>
</evidence>
<dbReference type="GO" id="GO:0000122">
    <property type="term" value="P:negative regulation of transcription by RNA polymerase II"/>
    <property type="evidence" value="ECO:0007669"/>
    <property type="project" value="TreeGrafter"/>
</dbReference>
<feature type="compositionally biased region" description="Polar residues" evidence="9">
    <location>
        <begin position="893"/>
        <end position="903"/>
    </location>
</feature>
<evidence type="ECO:0000256" key="3">
    <source>
        <dbReference type="ARBA" id="ARBA00022833"/>
    </source>
</evidence>
<dbReference type="GeneID" id="20327627"/>
<evidence type="ECO:0000313" key="12">
    <source>
        <dbReference type="EMBL" id="KER29069.1"/>
    </source>
</evidence>
<feature type="compositionally biased region" description="Low complexity" evidence="9">
    <location>
        <begin position="1490"/>
        <end position="1512"/>
    </location>
</feature>
<dbReference type="Proteomes" id="UP000054324">
    <property type="component" value="Unassembled WGS sequence"/>
</dbReference>
<keyword evidence="3" id="KW-0862">Zinc</keyword>
<feature type="non-terminal residue" evidence="12">
    <location>
        <position position="1512"/>
    </location>
</feature>
<dbReference type="InterPro" id="IPR013088">
    <property type="entry name" value="Znf_NHR/GATA"/>
</dbReference>
<dbReference type="PANTHER" id="PTHR24082">
    <property type="entry name" value="NUCLEAR HORMONE RECEPTOR"/>
    <property type="match status" value="1"/>
</dbReference>
<evidence type="ECO:0000256" key="9">
    <source>
        <dbReference type="SAM" id="MobiDB-lite"/>
    </source>
</evidence>
<keyword evidence="1" id="KW-0479">Metal-binding</keyword>
<feature type="region of interest" description="Disordered" evidence="9">
    <location>
        <begin position="934"/>
        <end position="1043"/>
    </location>
</feature>
<dbReference type="GO" id="GO:0000978">
    <property type="term" value="F:RNA polymerase II cis-regulatory region sequence-specific DNA binding"/>
    <property type="evidence" value="ECO:0007669"/>
    <property type="project" value="TreeGrafter"/>
</dbReference>
<evidence type="ECO:0008006" key="14">
    <source>
        <dbReference type="Google" id="ProtNLM"/>
    </source>
</evidence>
<evidence type="ECO:0000256" key="2">
    <source>
        <dbReference type="ARBA" id="ARBA00022771"/>
    </source>
</evidence>
<keyword evidence="2" id="KW-0863">Zinc-finger</keyword>
<dbReference type="PRINTS" id="PR00047">
    <property type="entry name" value="STROIDFINGER"/>
</dbReference>
<dbReference type="SUPFAM" id="SSF48508">
    <property type="entry name" value="Nuclear receptor ligand-binding domain"/>
    <property type="match status" value="1"/>
</dbReference>
<dbReference type="InterPro" id="IPR050234">
    <property type="entry name" value="Nuclear_hormone_rcpt_NR1"/>
</dbReference>
<dbReference type="STRING" id="6198.A0A075AGU4"/>
<dbReference type="OrthoDB" id="5771769at2759"/>
<dbReference type="GO" id="GO:0030154">
    <property type="term" value="P:cell differentiation"/>
    <property type="evidence" value="ECO:0007669"/>
    <property type="project" value="TreeGrafter"/>
</dbReference>
<feature type="region of interest" description="Disordered" evidence="9">
    <location>
        <begin position="1"/>
        <end position="38"/>
    </location>
</feature>
<feature type="non-terminal residue" evidence="12">
    <location>
        <position position="1"/>
    </location>
</feature>
<keyword evidence="7" id="KW-0675">Receptor</keyword>
<dbReference type="GO" id="GO:0045944">
    <property type="term" value="P:positive regulation of transcription by RNA polymerase II"/>
    <property type="evidence" value="ECO:0007669"/>
    <property type="project" value="TreeGrafter"/>
</dbReference>
<feature type="compositionally biased region" description="Basic and acidic residues" evidence="9">
    <location>
        <begin position="11"/>
        <end position="20"/>
    </location>
</feature>
<keyword evidence="4" id="KW-0805">Transcription regulation</keyword>
<gene>
    <name evidence="12" type="ORF">T265_13460</name>
</gene>
<evidence type="ECO:0000313" key="13">
    <source>
        <dbReference type="Proteomes" id="UP000054324"/>
    </source>
</evidence>
<feature type="compositionally biased region" description="Basic and acidic residues" evidence="9">
    <location>
        <begin position="1065"/>
        <end position="1085"/>
    </location>
</feature>
<feature type="region of interest" description="Disordered" evidence="9">
    <location>
        <begin position="1475"/>
        <end position="1512"/>
    </location>
</feature>
<feature type="domain" description="NR LBD" evidence="11">
    <location>
        <begin position="1091"/>
        <end position="1370"/>
    </location>
</feature>
<proteinExistence type="predicted"/>
<dbReference type="PROSITE" id="PS51030">
    <property type="entry name" value="NUCLEAR_REC_DBD_2"/>
    <property type="match status" value="2"/>
</dbReference>
<evidence type="ECO:0000256" key="8">
    <source>
        <dbReference type="ARBA" id="ARBA00023242"/>
    </source>
</evidence>
<evidence type="ECO:0000256" key="4">
    <source>
        <dbReference type="ARBA" id="ARBA00023015"/>
    </source>
</evidence>
<dbReference type="CDD" id="cd07157">
    <property type="entry name" value="2DBD_NR_DBD1"/>
    <property type="match status" value="1"/>
</dbReference>
<feature type="region of interest" description="Disordered" evidence="9">
    <location>
        <begin position="875"/>
        <end position="906"/>
    </location>
</feature>
<name>A0A075AGU4_OPIVI</name>
<dbReference type="PANTHER" id="PTHR24082:SF473">
    <property type="entry name" value="ECDYSONE-INDUCED PROTEIN 75B, ISOFORM B"/>
    <property type="match status" value="1"/>
</dbReference>
<dbReference type="InterPro" id="IPR035500">
    <property type="entry name" value="NHR-like_dom_sf"/>
</dbReference>
<evidence type="ECO:0000256" key="6">
    <source>
        <dbReference type="ARBA" id="ARBA00023163"/>
    </source>
</evidence>
<feature type="compositionally biased region" description="Basic residues" evidence="9">
    <location>
        <begin position="25"/>
        <end position="38"/>
    </location>
</feature>
<feature type="domain" description="Nuclear receptor" evidence="10">
    <location>
        <begin position="733"/>
        <end position="809"/>
    </location>
</feature>
<dbReference type="Gene3D" id="1.10.565.10">
    <property type="entry name" value="Retinoid X Receptor"/>
    <property type="match status" value="1"/>
</dbReference>
<keyword evidence="6" id="KW-0804">Transcription</keyword>
<dbReference type="CDD" id="cd07179">
    <property type="entry name" value="2DBD_NR_DBD2"/>
    <property type="match status" value="1"/>
</dbReference>
<evidence type="ECO:0000259" key="10">
    <source>
        <dbReference type="PROSITE" id="PS51030"/>
    </source>
</evidence>
<evidence type="ECO:0000256" key="5">
    <source>
        <dbReference type="ARBA" id="ARBA00023125"/>
    </source>
</evidence>
<feature type="compositionally biased region" description="Polar residues" evidence="9">
    <location>
        <begin position="1412"/>
        <end position="1426"/>
    </location>
</feature>
<dbReference type="Gene3D" id="3.30.50.10">
    <property type="entry name" value="Erythroid Transcription Factor GATA-1, subunit A"/>
    <property type="match status" value="2"/>
</dbReference>
<dbReference type="GO" id="GO:0009755">
    <property type="term" value="P:hormone-mediated signaling pathway"/>
    <property type="evidence" value="ECO:0007669"/>
    <property type="project" value="TreeGrafter"/>
</dbReference>
<keyword evidence="5" id="KW-0238">DNA-binding</keyword>
<dbReference type="SMART" id="SM00399">
    <property type="entry name" value="ZnF_C4"/>
    <property type="match status" value="2"/>
</dbReference>
<sequence>SNTFPVPSCDATRRNHDGWDTARLPKPRKGKLRSRGRVRATDLRSVNPRSNHLSHLALTIELAHVPGAKQCYGKKTFENKKLHPFVANVCHRLNQVTIVPGTVTLFMRNPVAYACSLREHLSCPSTSIYPQSMNQSQLSHLPPHHPHLLPVVSNHDYRINNGSGPPHSSDLRAHVSETSDIHRSEVPNSHHVLYSTSHGNRNIGYPNSLESRFMSSNASLCRSVAVVSGDEVAQQTPLVSVTTGADKLIPVSAGMVTVRPALPTLQIKQESDAISPPIRSHSVHSLPSNLLIIPPFHSASPTGLSGSERFPVEKRELCDGSQNRAPPDAYPSRPFSYLPCPPLVDLRQHSALMDPLRLDITPSPSSSHLSSAFASHGTTIHHSPAPPLLLSQGPNVSGSATDLIGGSGRGGTPRPATVTPVSYMNSSGIIVTSPPGQHPFDTSELQQQQSHQHHMNFSLIPTSNPAIDLPNTNHSKRTTSNGNGICANFINSNPCDLASPLAPLGMSPRSNKARRYSYPYEPIGSSGGPVLGTLSKPQYSKLLQISTAELVGGHTPVVSPGLLLRNTIPIQCTGTGNNSVVTLCPVNDNHRTLSTSSSSLCTTDNAQQPSQLGTEHAKLALGFDGEIALPGFSSPESAFYQYQHRMEGQRCQVCGELAAGFHHGAYVCEACKKFFMRHSLTDTKPTNICPTGGNCVVAKGSRGKCQICRYRKCLFVGMKMKDPDSQPDVDISNIPCRVCGGRSSGFHFGALTCEGCKGFFRRTEGSAASLVCVGGQNTCTITPRSRNACKSCRFRRCIAAGMSKKGSRIGRQPNAVKFHCAIEIRQLRSLQGNNSYGGSAGDPLPLSMGSAGTYHHHRSSYASLDMGHVLDTPGSVASLHNRSDVESPKYSPEQLTPTFSNKPDPNAIWLTEHKPPLSLLLLLPRASEPIDVMAMNSGHYTTTTTTSGEDEEDDTGARRTHYSPNFSRGSDLRDRFDSTDSCLRPLTSSPGGVPPNVQLDGSGRVRASDQLSVSDEDGAEISPTDQARLSRQHPGRVLSRSGLNTAHAPVTVSLGMQSLLAPYGHHLDPGSKKHASDDSQLDDGHPTPTNTTALLIANLAKRLADEEPTVFSDTDDMSNLDPPSQEAVLRFTDGMRTATEFLRLPNTYFKTRFRMTSIPVEHKDNGTQVWNYMMNHFHMHAQQIVQFAKLVPGFNQLGITARSNLVRGAMYPVMLLLLSRDYHPETDEYNYFDFTDEERAVIMHHFPTFQRFTEHLRMAGRLLHHLCLSLPELSLSAAVEILRNHQLLEEPTRTSTRELFILAHHSLRVCMTRCSDCPPEQEGRHRWAQLVALTKMLQAMNREHHEILTCLKDVRSDLHFPELYIEMFQLADSASALFSASAQAVTLACSSAFQSLAPLKLSLCQPSGETVTSTESTLYNDSSSTGADDGEIPKAANVTEFPPPTGDRWDAGRLALAVPAAVAAVAAVAAAEATHQPPAATNLSRNADVSSSASYFTSPSPSFFFPSQSHPS</sequence>
<feature type="domain" description="Nuclear receptor" evidence="10">
    <location>
        <begin position="648"/>
        <end position="725"/>
    </location>
</feature>
<organism evidence="12 13">
    <name type="scientific">Opisthorchis viverrini</name>
    <name type="common">Southeast Asian liver fluke</name>
    <dbReference type="NCBI Taxonomy" id="6198"/>
    <lineage>
        <taxon>Eukaryota</taxon>
        <taxon>Metazoa</taxon>
        <taxon>Spiralia</taxon>
        <taxon>Lophotrochozoa</taxon>
        <taxon>Platyhelminthes</taxon>
        <taxon>Trematoda</taxon>
        <taxon>Digenea</taxon>
        <taxon>Opisthorchiida</taxon>
        <taxon>Opisthorchiata</taxon>
        <taxon>Opisthorchiidae</taxon>
        <taxon>Opisthorchis</taxon>
    </lineage>
</organism>
<dbReference type="CTD" id="20327627"/>
<feature type="region of interest" description="Disordered" evidence="9">
    <location>
        <begin position="1412"/>
        <end position="1443"/>
    </location>
</feature>
<feature type="region of interest" description="Disordered" evidence="9">
    <location>
        <begin position="1063"/>
        <end position="1090"/>
    </location>
</feature>
<dbReference type="Pfam" id="PF00105">
    <property type="entry name" value="zf-C4"/>
    <property type="match status" value="2"/>
</dbReference>
<evidence type="ECO:0000256" key="7">
    <source>
        <dbReference type="ARBA" id="ARBA00023170"/>
    </source>
</evidence>
<accession>A0A075AGU4</accession>
<keyword evidence="13" id="KW-1185">Reference proteome</keyword>
<dbReference type="GO" id="GO:0008270">
    <property type="term" value="F:zinc ion binding"/>
    <property type="evidence" value="ECO:0007669"/>
    <property type="project" value="UniProtKB-KW"/>
</dbReference>
<dbReference type="InterPro" id="IPR000536">
    <property type="entry name" value="Nucl_hrmn_rcpt_lig-bd"/>
</dbReference>
<dbReference type="SUPFAM" id="SSF57716">
    <property type="entry name" value="Glucocorticoid receptor-like (DNA-binding domain)"/>
    <property type="match status" value="2"/>
</dbReference>
<dbReference type="PROSITE" id="PS51843">
    <property type="entry name" value="NR_LBD"/>
    <property type="match status" value="1"/>
</dbReference>
<dbReference type="InterPro" id="IPR001628">
    <property type="entry name" value="Znf_hrmn_rcpt"/>
</dbReference>
<dbReference type="EMBL" id="KL596686">
    <property type="protein sequence ID" value="KER29069.1"/>
    <property type="molecule type" value="Genomic_DNA"/>
</dbReference>
<feature type="region of interest" description="Disordered" evidence="9">
    <location>
        <begin position="369"/>
        <end position="415"/>
    </location>
</feature>
<keyword evidence="8" id="KW-0539">Nucleus</keyword>
<dbReference type="CDD" id="cd06942">
    <property type="entry name" value="NR_LBD_Sex_1_like"/>
    <property type="match status" value="1"/>
</dbReference>
<evidence type="ECO:0000259" key="11">
    <source>
        <dbReference type="PROSITE" id="PS51843"/>
    </source>
</evidence>
<dbReference type="RefSeq" id="XP_009167226.1">
    <property type="nucleotide sequence ID" value="XM_009168962.1"/>
</dbReference>
<protein>
    <recommendedName>
        <fullName evidence="14">Zinc finger, C4 type</fullName>
    </recommendedName>
</protein>
<dbReference type="KEGG" id="ovi:T265_13460"/>